<dbReference type="InterPro" id="IPR029058">
    <property type="entry name" value="AB_hydrolase_fold"/>
</dbReference>
<organism evidence="2 3">
    <name type="scientific">Allosphingosinicella deserti</name>
    <dbReference type="NCBI Taxonomy" id="2116704"/>
    <lineage>
        <taxon>Bacteria</taxon>
        <taxon>Pseudomonadati</taxon>
        <taxon>Pseudomonadota</taxon>
        <taxon>Alphaproteobacteria</taxon>
        <taxon>Sphingomonadales</taxon>
        <taxon>Sphingomonadaceae</taxon>
        <taxon>Allosphingosinicella</taxon>
    </lineage>
</organism>
<keyword evidence="2" id="KW-0378">Hydrolase</keyword>
<feature type="domain" description="AB hydrolase-1" evidence="1">
    <location>
        <begin position="5"/>
        <end position="222"/>
    </location>
</feature>
<keyword evidence="3" id="KW-1185">Reference proteome</keyword>
<reference evidence="2 3" key="1">
    <citation type="submission" date="2018-03" db="EMBL/GenBank/DDBJ databases">
        <title>The draft genome of Sphingosinicella sp. GL-C-18.</title>
        <authorList>
            <person name="Liu L."/>
            <person name="Li L."/>
            <person name="Liang L."/>
            <person name="Zhang X."/>
            <person name="Wang T."/>
        </authorList>
    </citation>
    <scope>NUCLEOTIDE SEQUENCE [LARGE SCALE GENOMIC DNA]</scope>
    <source>
        <strain evidence="2 3">GL-C-18</strain>
    </source>
</reference>
<dbReference type="GO" id="GO:0016787">
    <property type="term" value="F:hydrolase activity"/>
    <property type="evidence" value="ECO:0007669"/>
    <property type="project" value="UniProtKB-KW"/>
</dbReference>
<proteinExistence type="predicted"/>
<dbReference type="Gene3D" id="3.40.50.1820">
    <property type="entry name" value="alpha/beta hydrolase"/>
    <property type="match status" value="1"/>
</dbReference>
<dbReference type="OrthoDB" id="5491135at2"/>
<evidence type="ECO:0000313" key="2">
    <source>
        <dbReference type="EMBL" id="PSJ38762.1"/>
    </source>
</evidence>
<dbReference type="SUPFAM" id="SSF53474">
    <property type="entry name" value="alpha/beta-Hydrolases"/>
    <property type="match status" value="1"/>
</dbReference>
<name>A0A2P7QLD0_9SPHN</name>
<comment type="caution">
    <text evidence="2">The sequence shown here is derived from an EMBL/GenBank/DDBJ whole genome shotgun (WGS) entry which is preliminary data.</text>
</comment>
<dbReference type="AlphaFoldDB" id="A0A2P7QLD0"/>
<gene>
    <name evidence="2" type="ORF">C7I55_15650</name>
</gene>
<sequence length="230" mass="24622">MLVPLILLPGLLCDATLWRAQVRDLADVAAAIVPDLALDDSIEAMAARVLAAAPPVFSLAGLSMGGYVAFEILRQAPERVKRRALFSTSAAADDPARIEARRRGIESLKLGRFAGVTSCLLPQLIHPSRIGTEIGERVKAMAKRVGGEAFLRQQQAILDRPDSRPGLPAIRVPTIVAVGDADLLTPPGHSREIHAAIAGSTFHLFTQCGHLPALEAPEETSALLRAWLLR</sequence>
<dbReference type="EMBL" id="PXYI01000005">
    <property type="protein sequence ID" value="PSJ38762.1"/>
    <property type="molecule type" value="Genomic_DNA"/>
</dbReference>
<accession>A0A2P7QLD0</accession>
<dbReference type="PANTHER" id="PTHR43433">
    <property type="entry name" value="HYDROLASE, ALPHA/BETA FOLD FAMILY PROTEIN"/>
    <property type="match status" value="1"/>
</dbReference>
<dbReference type="InterPro" id="IPR000073">
    <property type="entry name" value="AB_hydrolase_1"/>
</dbReference>
<dbReference type="InterPro" id="IPR050471">
    <property type="entry name" value="AB_hydrolase"/>
</dbReference>
<protein>
    <submittedName>
        <fullName evidence="2">Alpha/beta hydrolase</fullName>
    </submittedName>
</protein>
<dbReference type="Proteomes" id="UP000241167">
    <property type="component" value="Unassembled WGS sequence"/>
</dbReference>
<dbReference type="Pfam" id="PF12697">
    <property type="entry name" value="Abhydrolase_6"/>
    <property type="match status" value="1"/>
</dbReference>
<evidence type="ECO:0000313" key="3">
    <source>
        <dbReference type="Proteomes" id="UP000241167"/>
    </source>
</evidence>
<dbReference type="PANTHER" id="PTHR43433:SF4">
    <property type="entry name" value="NON-HEME CHLOROPEROXIDASE-RELATED"/>
    <property type="match status" value="1"/>
</dbReference>
<evidence type="ECO:0000259" key="1">
    <source>
        <dbReference type="Pfam" id="PF12697"/>
    </source>
</evidence>